<comment type="similarity">
    <text evidence="2">Belongs to the FliE family.</text>
</comment>
<dbReference type="GO" id="GO:0005198">
    <property type="term" value="F:structural molecule activity"/>
    <property type="evidence" value="ECO:0007669"/>
    <property type="project" value="InterPro"/>
</dbReference>
<organism evidence="4 5">
    <name type="scientific">Priestia megaterium</name>
    <name type="common">Bacillus megaterium</name>
    <dbReference type="NCBI Taxonomy" id="1404"/>
    <lineage>
        <taxon>Bacteria</taxon>
        <taxon>Bacillati</taxon>
        <taxon>Bacillota</taxon>
        <taxon>Bacilli</taxon>
        <taxon>Bacillales</taxon>
        <taxon>Bacillaceae</taxon>
        <taxon>Priestia</taxon>
    </lineage>
</organism>
<evidence type="ECO:0000256" key="3">
    <source>
        <dbReference type="ARBA" id="ARBA00023143"/>
    </source>
</evidence>
<keyword evidence="3" id="KW-0975">Bacterial flagellum</keyword>
<proteinExistence type="inferred from homology"/>
<dbReference type="PANTHER" id="PTHR34653">
    <property type="match status" value="1"/>
</dbReference>
<dbReference type="Pfam" id="PF02049">
    <property type="entry name" value="FliE"/>
    <property type="match status" value="1"/>
</dbReference>
<dbReference type="PANTHER" id="PTHR34653:SF1">
    <property type="entry name" value="FLAGELLAR HOOK-BASAL BODY COMPLEX PROTEIN FLIE"/>
    <property type="match status" value="1"/>
</dbReference>
<dbReference type="AlphaFoldDB" id="A0A6M6EAL3"/>
<sequence>MVVTSLSPVELKVNQALSETGADQKANPAMFEQILDSFSAMEKTQVAAKTEMADVLMGRSENSHGALIALQEAELQMSFAASVRDKVVQGVNQLFNMQI</sequence>
<dbReference type="RefSeq" id="WP_171778590.1">
    <property type="nucleotide sequence ID" value="NZ_CP045273.1"/>
</dbReference>
<dbReference type="GO" id="GO:0009425">
    <property type="term" value="C:bacterial-type flagellum basal body"/>
    <property type="evidence" value="ECO:0007669"/>
    <property type="project" value="UniProtKB-SubCell"/>
</dbReference>
<geneLocation type="plasmid" evidence="5">
    <name>pfdu301a</name>
</geneLocation>
<keyword evidence="4" id="KW-0614">Plasmid</keyword>
<dbReference type="GO" id="GO:0071973">
    <property type="term" value="P:bacterial-type flagellum-dependent cell motility"/>
    <property type="evidence" value="ECO:0007669"/>
    <property type="project" value="InterPro"/>
</dbReference>
<reference evidence="4 5" key="1">
    <citation type="submission" date="2019-10" db="EMBL/GenBank/DDBJ databases">
        <title>Complete genome sequences for adaption low water activity.</title>
        <authorList>
            <person name="Zhao L."/>
            <person name="Zhong J."/>
        </authorList>
    </citation>
    <scope>NUCLEOTIDE SEQUENCE [LARGE SCALE GENOMIC DNA]</scope>
    <source>
        <strain evidence="4 5">FDU301</strain>
        <plasmid evidence="5">pfdu301a</plasmid>
    </source>
</reference>
<protein>
    <recommendedName>
        <fullName evidence="6">Flagellar hook-basal body complex protein FliE</fullName>
    </recommendedName>
</protein>
<name>A0A6M6EAL3_PRIMG</name>
<evidence type="ECO:0008006" key="6">
    <source>
        <dbReference type="Google" id="ProtNLM"/>
    </source>
</evidence>
<dbReference type="EMBL" id="CP045273">
    <property type="protein sequence ID" value="QJX80595.1"/>
    <property type="molecule type" value="Genomic_DNA"/>
</dbReference>
<evidence type="ECO:0000313" key="4">
    <source>
        <dbReference type="EMBL" id="QJX80595.1"/>
    </source>
</evidence>
<dbReference type="InterPro" id="IPR001624">
    <property type="entry name" value="FliE"/>
</dbReference>
<gene>
    <name evidence="4" type="ORF">FDZ14_31385</name>
</gene>
<evidence type="ECO:0000256" key="1">
    <source>
        <dbReference type="ARBA" id="ARBA00004117"/>
    </source>
</evidence>
<evidence type="ECO:0000313" key="5">
    <source>
        <dbReference type="Proteomes" id="UP000501076"/>
    </source>
</evidence>
<dbReference type="Proteomes" id="UP000501076">
    <property type="component" value="Plasmid pFDU301A"/>
</dbReference>
<dbReference type="GO" id="GO:0003774">
    <property type="term" value="F:cytoskeletal motor activity"/>
    <property type="evidence" value="ECO:0007669"/>
    <property type="project" value="InterPro"/>
</dbReference>
<comment type="subcellular location">
    <subcellularLocation>
        <location evidence="1">Bacterial flagellum basal body</location>
    </subcellularLocation>
</comment>
<evidence type="ECO:0000256" key="2">
    <source>
        <dbReference type="ARBA" id="ARBA00009272"/>
    </source>
</evidence>
<accession>A0A6M6EAL3</accession>